<name>A0A7L4YK58_9ACTN</name>
<feature type="domain" description="NADPH-dependent FMN reductase-like" evidence="1">
    <location>
        <begin position="1"/>
        <end position="146"/>
    </location>
</feature>
<dbReference type="Proteomes" id="UP000463857">
    <property type="component" value="Chromosome"/>
</dbReference>
<dbReference type="InterPro" id="IPR005025">
    <property type="entry name" value="FMN_Rdtase-like_dom"/>
</dbReference>
<evidence type="ECO:0000313" key="3">
    <source>
        <dbReference type="Proteomes" id="UP000463857"/>
    </source>
</evidence>
<dbReference type="FunCoup" id="A0A7L4YK58">
    <property type="interactions" value="52"/>
</dbReference>
<reference evidence="2 3" key="1">
    <citation type="journal article" date="2018" name="Int. J. Syst. Evol. Microbiol.">
        <title>Epidermidibacterium keratini gen. nov., sp. nov., a member of the family Sporichthyaceae, isolated from keratin epidermis.</title>
        <authorList>
            <person name="Lee D.G."/>
            <person name="Trujillo M.E."/>
            <person name="Kang S."/>
            <person name="Nam J.J."/>
            <person name="Kim Y.J."/>
        </authorList>
    </citation>
    <scope>NUCLEOTIDE SEQUENCE [LARGE SCALE GENOMIC DNA]</scope>
    <source>
        <strain evidence="2 3">EPI-7</strain>
    </source>
</reference>
<dbReference type="AlphaFoldDB" id="A0A7L4YK58"/>
<dbReference type="EMBL" id="CP047156">
    <property type="protein sequence ID" value="QHB99650.1"/>
    <property type="molecule type" value="Genomic_DNA"/>
</dbReference>
<dbReference type="PANTHER" id="PTHR30543:SF21">
    <property type="entry name" value="NAD(P)H-DEPENDENT FMN REDUCTASE LOT6"/>
    <property type="match status" value="1"/>
</dbReference>
<sequence length="186" mass="19659">MNLLVFIGSLRADSVTAKVAEFAIAQTPDDVHVRVWDQIAELPHYNEDFEGDDLPAVGSQLREAIAAADALLLVTPEYNGALPSGLKNVIDWASRPYGAAAIKGKPTGIIGTSRSSRAAQWSRENAARSLEIAGADVLPDTVGVGSHFETVTDQGPTDEATIAAIKSLLAHLQRAAEQTRSTASRG</sequence>
<evidence type="ECO:0000313" key="2">
    <source>
        <dbReference type="EMBL" id="QHB99650.1"/>
    </source>
</evidence>
<keyword evidence="3" id="KW-1185">Reference proteome</keyword>
<dbReference type="PANTHER" id="PTHR30543">
    <property type="entry name" value="CHROMATE REDUCTASE"/>
    <property type="match status" value="1"/>
</dbReference>
<dbReference type="OrthoDB" id="9812295at2"/>
<organism evidence="2 3">
    <name type="scientific">Epidermidibacterium keratini</name>
    <dbReference type="NCBI Taxonomy" id="1891644"/>
    <lineage>
        <taxon>Bacteria</taxon>
        <taxon>Bacillati</taxon>
        <taxon>Actinomycetota</taxon>
        <taxon>Actinomycetes</taxon>
        <taxon>Sporichthyales</taxon>
        <taxon>Sporichthyaceae</taxon>
        <taxon>Epidermidibacterium</taxon>
    </lineage>
</organism>
<evidence type="ECO:0000259" key="1">
    <source>
        <dbReference type="Pfam" id="PF03358"/>
    </source>
</evidence>
<dbReference type="GO" id="GO:0016491">
    <property type="term" value="F:oxidoreductase activity"/>
    <property type="evidence" value="ECO:0007669"/>
    <property type="project" value="InterPro"/>
</dbReference>
<dbReference type="SUPFAM" id="SSF52218">
    <property type="entry name" value="Flavoproteins"/>
    <property type="match status" value="1"/>
</dbReference>
<dbReference type="InParanoid" id="A0A7L4YK58"/>
<dbReference type="InterPro" id="IPR029039">
    <property type="entry name" value="Flavoprotein-like_sf"/>
</dbReference>
<gene>
    <name evidence="2" type="ORF">EK0264_04690</name>
</gene>
<protein>
    <recommendedName>
        <fullName evidence="1">NADPH-dependent FMN reductase-like domain-containing protein</fullName>
    </recommendedName>
</protein>
<dbReference type="InterPro" id="IPR050712">
    <property type="entry name" value="NAD(P)H-dep_reductase"/>
</dbReference>
<accession>A0A7L4YK58</accession>
<dbReference type="GO" id="GO:0010181">
    <property type="term" value="F:FMN binding"/>
    <property type="evidence" value="ECO:0007669"/>
    <property type="project" value="TreeGrafter"/>
</dbReference>
<dbReference type="KEGG" id="eke:EK0264_04690"/>
<dbReference type="Pfam" id="PF03358">
    <property type="entry name" value="FMN_red"/>
    <property type="match status" value="1"/>
</dbReference>
<dbReference type="GO" id="GO:0005829">
    <property type="term" value="C:cytosol"/>
    <property type="evidence" value="ECO:0007669"/>
    <property type="project" value="TreeGrafter"/>
</dbReference>
<dbReference type="Gene3D" id="3.40.50.360">
    <property type="match status" value="1"/>
</dbReference>
<dbReference type="RefSeq" id="WP_159543422.1">
    <property type="nucleotide sequence ID" value="NZ_CP047156.1"/>
</dbReference>
<proteinExistence type="predicted"/>